<comment type="subcellular location">
    <subcellularLocation>
        <location evidence="1">Cytoplasm</location>
    </subcellularLocation>
</comment>
<dbReference type="InterPro" id="IPR025734">
    <property type="entry name" value="EspG"/>
</dbReference>
<sequence>MPQFPLSTYDFEVLWADVCPGPMPYPLMVPKTGGWSQCGAVLVEEVYRELVNRGLADRGHRADARLTRMLHLLGDYREAVDLVAFVGYPLQALAARGADDAVLAVLAGGELWLSSIRPDELAEAITDLLSESRWSAARSGAADGPPATGRIGFSGRGLPSALPALTWCGTDGEHYLVAETGSSEAELMAHDHVTRRVGELLASCDVGEPAPVTSWV</sequence>
<name>A0A1H9PUH4_9PSEU</name>
<protein>
    <submittedName>
        <fullName evidence="5">EspG family protein</fullName>
    </submittedName>
</protein>
<reference evidence="6" key="1">
    <citation type="submission" date="2016-10" db="EMBL/GenBank/DDBJ databases">
        <authorList>
            <person name="Varghese N."/>
            <person name="Submissions S."/>
        </authorList>
    </citation>
    <scope>NUCLEOTIDE SEQUENCE [LARGE SCALE GENOMIC DNA]</scope>
    <source>
        <strain evidence="6">DSM 44437</strain>
    </source>
</reference>
<dbReference type="AlphaFoldDB" id="A0A1H9PUH4"/>
<gene>
    <name evidence="5" type="ORF">SAMN04488000_109267</name>
</gene>
<keyword evidence="4" id="KW-0143">Chaperone</keyword>
<keyword evidence="6" id="KW-1185">Reference proteome</keyword>
<comment type="similarity">
    <text evidence="2">Belongs to the EspG family.</text>
</comment>
<dbReference type="EMBL" id="FOFV01000009">
    <property type="protein sequence ID" value="SER51877.1"/>
    <property type="molecule type" value="Genomic_DNA"/>
</dbReference>
<evidence type="ECO:0000256" key="2">
    <source>
        <dbReference type="ARBA" id="ARBA00006411"/>
    </source>
</evidence>
<evidence type="ECO:0000256" key="1">
    <source>
        <dbReference type="ARBA" id="ARBA00004496"/>
    </source>
</evidence>
<dbReference type="Pfam" id="PF14011">
    <property type="entry name" value="ESX-1_EspG"/>
    <property type="match status" value="1"/>
</dbReference>
<organism evidence="5 6">
    <name type="scientific">Lentzea albida</name>
    <dbReference type="NCBI Taxonomy" id="65499"/>
    <lineage>
        <taxon>Bacteria</taxon>
        <taxon>Bacillati</taxon>
        <taxon>Actinomycetota</taxon>
        <taxon>Actinomycetes</taxon>
        <taxon>Pseudonocardiales</taxon>
        <taxon>Pseudonocardiaceae</taxon>
        <taxon>Lentzea</taxon>
    </lineage>
</organism>
<evidence type="ECO:0000256" key="4">
    <source>
        <dbReference type="ARBA" id="ARBA00023186"/>
    </source>
</evidence>
<evidence type="ECO:0000313" key="6">
    <source>
        <dbReference type="Proteomes" id="UP000199503"/>
    </source>
</evidence>
<evidence type="ECO:0000256" key="3">
    <source>
        <dbReference type="ARBA" id="ARBA00022490"/>
    </source>
</evidence>
<dbReference type="STRING" id="65499.SAMN04488000_109267"/>
<keyword evidence="3" id="KW-0963">Cytoplasm</keyword>
<dbReference type="Proteomes" id="UP000199503">
    <property type="component" value="Unassembled WGS sequence"/>
</dbReference>
<proteinExistence type="inferred from homology"/>
<accession>A0A1H9PUH4</accession>
<evidence type="ECO:0000313" key="5">
    <source>
        <dbReference type="EMBL" id="SER51877.1"/>
    </source>
</evidence>